<protein>
    <submittedName>
        <fullName evidence="2">Uncharacterized protein</fullName>
    </submittedName>
</protein>
<accession>F0BFY0</accession>
<evidence type="ECO:0000313" key="2">
    <source>
        <dbReference type="EMBL" id="EGD08617.1"/>
    </source>
</evidence>
<dbReference type="AlphaFoldDB" id="F0BFY0"/>
<gene>
    <name evidence="2" type="ORF">XVE_3145</name>
</gene>
<organism evidence="2 3">
    <name type="scientific">Xanthomonas vesicatoria ATCC 35937</name>
    <dbReference type="NCBI Taxonomy" id="925775"/>
    <lineage>
        <taxon>Bacteria</taxon>
        <taxon>Pseudomonadati</taxon>
        <taxon>Pseudomonadota</taxon>
        <taxon>Gammaproteobacteria</taxon>
        <taxon>Lysobacterales</taxon>
        <taxon>Lysobacteraceae</taxon>
        <taxon>Xanthomonas</taxon>
    </lineage>
</organism>
<reference evidence="2 3" key="1">
    <citation type="journal article" date="2011" name="BMC Genomics">
        <title>Comparative genomics reveals diversity among xanthomonads infecting tomato and pepper.</title>
        <authorList>
            <person name="Potnis N."/>
            <person name="Krasileva K."/>
            <person name="Chow V."/>
            <person name="Almeida N.F."/>
            <person name="Patil P.B."/>
            <person name="Ryan R.P."/>
            <person name="Sharlach M."/>
            <person name="Behlau F."/>
            <person name="Dow J.M."/>
            <person name="Momol M.T."/>
            <person name="White F.F."/>
            <person name="Preston J.F."/>
            <person name="Vinatzer B.A."/>
            <person name="Koebnik R."/>
            <person name="Setubal J.C."/>
            <person name="Norman D.J."/>
            <person name="Staskawicz B.J."/>
            <person name="Jones J.B."/>
        </authorList>
    </citation>
    <scope>NUCLEOTIDE SEQUENCE [LARGE SCALE GENOMIC DNA]</scope>
    <source>
        <strain evidence="2 3">ATCC 35937</strain>
    </source>
</reference>
<comment type="caution">
    <text evidence="2">The sequence shown here is derived from an EMBL/GenBank/DDBJ whole genome shotgun (WGS) entry which is preliminary data.</text>
</comment>
<sequence>MPGQIRVVVATEHTRHHACTARQPGTRGDLAVAGDPSGRNGADDVKNAQPHLLA</sequence>
<dbReference type="EMBL" id="AEQV01000115">
    <property type="protein sequence ID" value="EGD08617.1"/>
    <property type="molecule type" value="Genomic_DNA"/>
</dbReference>
<evidence type="ECO:0000313" key="3">
    <source>
        <dbReference type="Proteomes" id="UP000003299"/>
    </source>
</evidence>
<evidence type="ECO:0000256" key="1">
    <source>
        <dbReference type="SAM" id="MobiDB-lite"/>
    </source>
</evidence>
<dbReference type="Proteomes" id="UP000003299">
    <property type="component" value="Unassembled WGS sequence"/>
</dbReference>
<proteinExistence type="predicted"/>
<feature type="region of interest" description="Disordered" evidence="1">
    <location>
        <begin position="15"/>
        <end position="54"/>
    </location>
</feature>
<name>F0BFY0_9XANT</name>